<dbReference type="Proteomes" id="UP000239800">
    <property type="component" value="Unassembled WGS sequence"/>
</dbReference>
<gene>
    <name evidence="1" type="ORF">BST85_00290</name>
</gene>
<proteinExistence type="predicted"/>
<evidence type="ECO:0000313" key="2">
    <source>
        <dbReference type="Proteomes" id="UP000239800"/>
    </source>
</evidence>
<reference evidence="1 2" key="1">
    <citation type="submission" date="2016-11" db="EMBL/GenBank/DDBJ databases">
        <title>Trade-off between light-utilization and light-protection in marine flavobacteria.</title>
        <authorList>
            <person name="Kumagai Y."/>
        </authorList>
    </citation>
    <scope>NUCLEOTIDE SEQUENCE [LARGE SCALE GENOMIC DNA]</scope>
    <source>
        <strain evidence="1 2">NBRC 107741</strain>
    </source>
</reference>
<comment type="caution">
    <text evidence="1">The sequence shown here is derived from an EMBL/GenBank/DDBJ whole genome shotgun (WGS) entry which is preliminary data.</text>
</comment>
<protein>
    <submittedName>
        <fullName evidence="1">Uncharacterized protein</fullName>
    </submittedName>
</protein>
<evidence type="ECO:0000313" key="1">
    <source>
        <dbReference type="EMBL" id="PQB03505.1"/>
    </source>
</evidence>
<dbReference type="EMBL" id="MQUB01000001">
    <property type="protein sequence ID" value="PQB03505.1"/>
    <property type="molecule type" value="Genomic_DNA"/>
</dbReference>
<sequence length="369" mass="42461">MFTSCFDDDRDDNLDLAQEEEQVDPVDTANLIAEESELFGYLESLTDELGIADEVVCIIFVYPFTAKEYDEDGLETRSVVVSNDNEFNDFLTQVKEEHYINLSFPIVAELEDGTTFEVNNKEDLQASIEECIGIIHEQIVTECNGIAKECVWVVTLLEDSLPDFYDQSVFEIPEIGIGSYFHRGILYENSWIFYFIEGKLHLNVFLEIPGEDDEEEEEDPNPVLTNWNFDWEVDFINATNIQIRRDDGLVYLLQKECEEENYCTEFIFTECETAGSNEEAEFLLNDYLSCIQIMAEPFQEDPDAEPVEYVYTFHFTDSDAAINENAIDPDVAIVNLGNPMSLWVRIEDTDPETDDFIVQEISLLVEECE</sequence>
<accession>A0A2S7KLJ6</accession>
<name>A0A2S7KLJ6_9FLAO</name>
<dbReference type="AlphaFoldDB" id="A0A2S7KLJ6"/>
<keyword evidence="2" id="KW-1185">Reference proteome</keyword>
<organism evidence="1 2">
    <name type="scientific">Aureitalea marina</name>
    <dbReference type="NCBI Taxonomy" id="930804"/>
    <lineage>
        <taxon>Bacteria</taxon>
        <taxon>Pseudomonadati</taxon>
        <taxon>Bacteroidota</taxon>
        <taxon>Flavobacteriia</taxon>
        <taxon>Flavobacteriales</taxon>
        <taxon>Flavobacteriaceae</taxon>
        <taxon>Aureitalea</taxon>
    </lineage>
</organism>